<dbReference type="Pfam" id="PF00425">
    <property type="entry name" value="Chorismate_bind"/>
    <property type="match status" value="1"/>
</dbReference>
<dbReference type="Gene3D" id="3.60.120.10">
    <property type="entry name" value="Anthranilate synthase"/>
    <property type="match status" value="1"/>
</dbReference>
<evidence type="ECO:0000313" key="2">
    <source>
        <dbReference type="EMBL" id="UWX56131.1"/>
    </source>
</evidence>
<keyword evidence="3" id="KW-1185">Reference proteome</keyword>
<dbReference type="PANTHER" id="PTHR42839:SF2">
    <property type="entry name" value="ISOCHORISMATE SYNTHASE ENTC"/>
    <property type="match status" value="1"/>
</dbReference>
<feature type="domain" description="Chorismate-utilising enzyme C-terminal" evidence="1">
    <location>
        <begin position="2"/>
        <end position="91"/>
    </location>
</feature>
<dbReference type="Proteomes" id="UP001059209">
    <property type="component" value="Chromosome"/>
</dbReference>
<dbReference type="EMBL" id="CP104205">
    <property type="protein sequence ID" value="UWX56131.1"/>
    <property type="molecule type" value="Genomic_DNA"/>
</dbReference>
<dbReference type="InterPro" id="IPR005801">
    <property type="entry name" value="ADC_synthase"/>
</dbReference>
<gene>
    <name evidence="2" type="ORF">NYZ99_07505</name>
</gene>
<sequence>MMVSKAIDAIKEDELKKVVLSRKKEVYVSVSAITIFQRLINTYENALCYVWYHPQIGTWLGATPEILLKSRGNAFVTMSLAGTQVVGKEQDVPDWGRRKYMNNNWLQIIY</sequence>
<dbReference type="PANTHER" id="PTHR42839">
    <property type="entry name" value="ISOCHORISMATE SYNTHASE ENTC"/>
    <property type="match status" value="1"/>
</dbReference>
<evidence type="ECO:0000313" key="3">
    <source>
        <dbReference type="Proteomes" id="UP001059209"/>
    </source>
</evidence>
<dbReference type="SUPFAM" id="SSF56322">
    <property type="entry name" value="ADC synthase"/>
    <property type="match status" value="1"/>
</dbReference>
<reference evidence="2" key="1">
    <citation type="submission" date="2022-09" db="EMBL/GenBank/DDBJ databases">
        <title>Maribacter litopenaei sp. nov., isolated from the intestinal tract of the Pacific White Shrimp, Litopenaeus vannamei.</title>
        <authorList>
            <person name="Kim S.Y."/>
            <person name="Hwang C.Y."/>
        </authorList>
    </citation>
    <scope>NUCLEOTIDE SEQUENCE</scope>
    <source>
        <strain evidence="2">HL-LV01</strain>
    </source>
</reference>
<dbReference type="InterPro" id="IPR015890">
    <property type="entry name" value="Chorismate_C"/>
</dbReference>
<name>A0ABY5YE36_9FLAO</name>
<evidence type="ECO:0000259" key="1">
    <source>
        <dbReference type="Pfam" id="PF00425"/>
    </source>
</evidence>
<accession>A0ABY5YE36</accession>
<organism evidence="2 3">
    <name type="scientific">Maribacter litopenaei</name>
    <dbReference type="NCBI Taxonomy" id="2976127"/>
    <lineage>
        <taxon>Bacteria</taxon>
        <taxon>Pseudomonadati</taxon>
        <taxon>Bacteroidota</taxon>
        <taxon>Flavobacteriia</taxon>
        <taxon>Flavobacteriales</taxon>
        <taxon>Flavobacteriaceae</taxon>
        <taxon>Maribacter</taxon>
    </lineage>
</organism>
<protein>
    <submittedName>
        <fullName evidence="2">Chorismate-binding protein</fullName>
    </submittedName>
</protein>
<proteinExistence type="predicted"/>
<dbReference type="RefSeq" id="WP_260574692.1">
    <property type="nucleotide sequence ID" value="NZ_CP104205.1"/>
</dbReference>